<dbReference type="EMBL" id="HBUE01011061">
    <property type="protein sequence ID" value="CAG6448419.1"/>
    <property type="molecule type" value="Transcribed_RNA"/>
</dbReference>
<organism evidence="2">
    <name type="scientific">Culex pipiens</name>
    <name type="common">House mosquito</name>
    <dbReference type="NCBI Taxonomy" id="7175"/>
    <lineage>
        <taxon>Eukaryota</taxon>
        <taxon>Metazoa</taxon>
        <taxon>Ecdysozoa</taxon>
        <taxon>Arthropoda</taxon>
        <taxon>Hexapoda</taxon>
        <taxon>Insecta</taxon>
        <taxon>Pterygota</taxon>
        <taxon>Neoptera</taxon>
        <taxon>Endopterygota</taxon>
        <taxon>Diptera</taxon>
        <taxon>Nematocera</taxon>
        <taxon>Culicoidea</taxon>
        <taxon>Culicidae</taxon>
        <taxon>Culicinae</taxon>
        <taxon>Culicini</taxon>
        <taxon>Culex</taxon>
        <taxon>Culex</taxon>
    </lineage>
</organism>
<reference evidence="2" key="1">
    <citation type="submission" date="2021-05" db="EMBL/GenBank/DDBJ databases">
        <authorList>
            <person name="Alioto T."/>
            <person name="Alioto T."/>
            <person name="Gomez Garrido J."/>
        </authorList>
    </citation>
    <scope>NUCLEOTIDE SEQUENCE</scope>
</reference>
<protein>
    <submittedName>
        <fullName evidence="2">(northern house mosquito) hypothetical protein</fullName>
    </submittedName>
</protein>
<name>A0A8D8A193_CULPI</name>
<accession>A0A8D8A193</accession>
<feature type="region of interest" description="Disordered" evidence="1">
    <location>
        <begin position="88"/>
        <end position="126"/>
    </location>
</feature>
<sequence>MKPFSHSPHIMLSNQKLFLLGFPPTSRALSGNLLPWPPPCLAEDFIVETTRAPRRSLQQPRCHLYTNREPSPHPPSISHLSARKVTTFENGNENRKTAGVCGAGDRTNEAASGGSFSRKVNRNKGN</sequence>
<evidence type="ECO:0000313" key="2">
    <source>
        <dbReference type="EMBL" id="CAG6448419.1"/>
    </source>
</evidence>
<evidence type="ECO:0000256" key="1">
    <source>
        <dbReference type="SAM" id="MobiDB-lite"/>
    </source>
</evidence>
<dbReference type="AlphaFoldDB" id="A0A8D8A193"/>
<proteinExistence type="predicted"/>